<evidence type="ECO:0000256" key="10">
    <source>
        <dbReference type="SAM" id="MobiDB-lite"/>
    </source>
</evidence>
<dbReference type="InterPro" id="IPR000086">
    <property type="entry name" value="NUDIX_hydrolase_dom"/>
</dbReference>
<evidence type="ECO:0000256" key="5">
    <source>
        <dbReference type="ARBA" id="ARBA00022723"/>
    </source>
</evidence>
<evidence type="ECO:0000313" key="12">
    <source>
        <dbReference type="EMBL" id="MBE2999772.1"/>
    </source>
</evidence>
<comment type="cofactor">
    <cofactor evidence="2">
        <name>Zn(2+)</name>
        <dbReference type="ChEBI" id="CHEBI:29105"/>
    </cofactor>
</comment>
<keyword evidence="5" id="KW-0479">Metal-binding</keyword>
<dbReference type="PANTHER" id="PTHR42904">
    <property type="entry name" value="NUDIX HYDROLASE, NUDC SUBFAMILY"/>
    <property type="match status" value="1"/>
</dbReference>
<keyword evidence="6 12" id="KW-0378">Hydrolase</keyword>
<protein>
    <recommendedName>
        <fullName evidence="4">NAD(+) diphosphatase</fullName>
        <ecNumber evidence="4">3.6.1.22</ecNumber>
    </recommendedName>
</protein>
<accession>A0ABR9P7F1</accession>
<dbReference type="InterPro" id="IPR015375">
    <property type="entry name" value="NADH_PPase-like_N"/>
</dbReference>
<dbReference type="InterPro" id="IPR015376">
    <property type="entry name" value="Znr_NADH_PPase"/>
</dbReference>
<dbReference type="EC" id="3.6.1.22" evidence="4"/>
<dbReference type="CDD" id="cd03429">
    <property type="entry name" value="NUDIX_NADH_pyrophosphatase_Nudt13"/>
    <property type="match status" value="1"/>
</dbReference>
<dbReference type="GO" id="GO:0016787">
    <property type="term" value="F:hydrolase activity"/>
    <property type="evidence" value="ECO:0007669"/>
    <property type="project" value="UniProtKB-KW"/>
</dbReference>
<reference evidence="12 13" key="1">
    <citation type="submission" date="2020-09" db="EMBL/GenBank/DDBJ databases">
        <title>Diversity and distribution of actinomycetes associated with coral in the coast of Hainan.</title>
        <authorList>
            <person name="Li F."/>
        </authorList>
    </citation>
    <scope>NUCLEOTIDE SEQUENCE [LARGE SCALE GENOMIC DNA]</scope>
    <source>
        <strain evidence="12 13">HNM0947</strain>
    </source>
</reference>
<dbReference type="InterPro" id="IPR015797">
    <property type="entry name" value="NUDIX_hydrolase-like_dom_sf"/>
</dbReference>
<evidence type="ECO:0000256" key="2">
    <source>
        <dbReference type="ARBA" id="ARBA00001947"/>
    </source>
</evidence>
<evidence type="ECO:0000313" key="13">
    <source>
        <dbReference type="Proteomes" id="UP000806528"/>
    </source>
</evidence>
<dbReference type="Gene3D" id="3.90.79.10">
    <property type="entry name" value="Nucleoside Triphosphate Pyrophosphohydrolase"/>
    <property type="match status" value="1"/>
</dbReference>
<dbReference type="InterPro" id="IPR049734">
    <property type="entry name" value="NudC-like_C"/>
</dbReference>
<dbReference type="PROSITE" id="PS00893">
    <property type="entry name" value="NUDIX_BOX"/>
    <property type="match status" value="1"/>
</dbReference>
<evidence type="ECO:0000256" key="1">
    <source>
        <dbReference type="ARBA" id="ARBA00001946"/>
    </source>
</evidence>
<sequence>MATDATDPTPSLARATIDPAGHRRADRDWLDKAWSDPSTRVLALDGGPPDSRGWSTPSPRRTRSLVTTDGPRRLALTTPERAPEGERYFLGAENGTAYFGVRSPESLTEPAGTAAATLGEVGALLGDRDTGLLTRAVALANWNATHRFCPRCGGPTRLASAGHVRVCENDGDEQYPRTDPAVIMLVHRENAGREEVLLGNNPRWDAQRYSVLAGFVDAGESLEQAVAREVAEEAGIVVTDPRYLASQPWPFPRSLMMGYTARAVGETERTDDEIGELRWFTRDELAEAVHGGHVRLPGAVSIAHTLIEHWYGGELPGGW</sequence>
<dbReference type="InterPro" id="IPR050241">
    <property type="entry name" value="NAD-cap_RNA_hydrolase_NudC"/>
</dbReference>
<feature type="region of interest" description="Disordered" evidence="10">
    <location>
        <begin position="1"/>
        <end position="65"/>
    </location>
</feature>
<keyword evidence="13" id="KW-1185">Reference proteome</keyword>
<evidence type="ECO:0000256" key="8">
    <source>
        <dbReference type="ARBA" id="ARBA00023027"/>
    </source>
</evidence>
<dbReference type="Pfam" id="PF09296">
    <property type="entry name" value="NUDIX-like"/>
    <property type="match status" value="1"/>
</dbReference>
<dbReference type="RefSeq" id="WP_193122405.1">
    <property type="nucleotide sequence ID" value="NZ_JADBGI010000011.1"/>
</dbReference>
<dbReference type="InterPro" id="IPR020084">
    <property type="entry name" value="NUDIX_hydrolase_CS"/>
</dbReference>
<dbReference type="Pfam" id="PF00293">
    <property type="entry name" value="NUDIX"/>
    <property type="match status" value="1"/>
</dbReference>
<evidence type="ECO:0000256" key="9">
    <source>
        <dbReference type="ARBA" id="ARBA00023679"/>
    </source>
</evidence>
<keyword evidence="8" id="KW-0520">NAD</keyword>
<evidence type="ECO:0000256" key="3">
    <source>
        <dbReference type="ARBA" id="ARBA00009595"/>
    </source>
</evidence>
<proteinExistence type="inferred from homology"/>
<keyword evidence="7" id="KW-0460">Magnesium</keyword>
<comment type="cofactor">
    <cofactor evidence="1">
        <name>Mg(2+)</name>
        <dbReference type="ChEBI" id="CHEBI:18420"/>
    </cofactor>
</comment>
<feature type="compositionally biased region" description="Basic and acidic residues" evidence="10">
    <location>
        <begin position="20"/>
        <end position="34"/>
    </location>
</feature>
<dbReference type="Gene3D" id="3.90.79.20">
    <property type="match status" value="1"/>
</dbReference>
<dbReference type="EMBL" id="JADBGI010000011">
    <property type="protein sequence ID" value="MBE2999772.1"/>
    <property type="molecule type" value="Genomic_DNA"/>
</dbReference>
<dbReference type="SUPFAM" id="SSF55811">
    <property type="entry name" value="Nudix"/>
    <property type="match status" value="1"/>
</dbReference>
<dbReference type="Pfam" id="PF09297">
    <property type="entry name" value="Zn_ribbon_NUD"/>
    <property type="match status" value="1"/>
</dbReference>
<name>A0ABR9P7F1_9ACTN</name>
<comment type="caution">
    <text evidence="12">The sequence shown here is derived from an EMBL/GenBank/DDBJ whole genome shotgun (WGS) entry which is preliminary data.</text>
</comment>
<evidence type="ECO:0000259" key="11">
    <source>
        <dbReference type="PROSITE" id="PS51462"/>
    </source>
</evidence>
<evidence type="ECO:0000256" key="7">
    <source>
        <dbReference type="ARBA" id="ARBA00022842"/>
    </source>
</evidence>
<feature type="compositionally biased region" description="Polar residues" evidence="10">
    <location>
        <begin position="53"/>
        <end position="65"/>
    </location>
</feature>
<dbReference type="PANTHER" id="PTHR42904:SF6">
    <property type="entry name" value="NAD-CAPPED RNA HYDROLASE NUDT12"/>
    <property type="match status" value="1"/>
</dbReference>
<dbReference type="PROSITE" id="PS51462">
    <property type="entry name" value="NUDIX"/>
    <property type="match status" value="1"/>
</dbReference>
<organism evidence="12 13">
    <name type="scientific">Nocardiopsis coralli</name>
    <dbReference type="NCBI Taxonomy" id="2772213"/>
    <lineage>
        <taxon>Bacteria</taxon>
        <taxon>Bacillati</taxon>
        <taxon>Actinomycetota</taxon>
        <taxon>Actinomycetes</taxon>
        <taxon>Streptosporangiales</taxon>
        <taxon>Nocardiopsidaceae</taxon>
        <taxon>Nocardiopsis</taxon>
    </lineage>
</organism>
<dbReference type="NCBIfam" id="NF001299">
    <property type="entry name" value="PRK00241.1"/>
    <property type="match status" value="1"/>
</dbReference>
<dbReference type="Proteomes" id="UP000806528">
    <property type="component" value="Unassembled WGS sequence"/>
</dbReference>
<evidence type="ECO:0000256" key="6">
    <source>
        <dbReference type="ARBA" id="ARBA00022801"/>
    </source>
</evidence>
<comment type="catalytic activity">
    <reaction evidence="9">
        <text>a 5'-end NAD(+)-phospho-ribonucleoside in mRNA + H2O = a 5'-end phospho-adenosine-phospho-ribonucleoside in mRNA + beta-nicotinamide D-ribonucleotide + 2 H(+)</text>
        <dbReference type="Rhea" id="RHEA:60876"/>
        <dbReference type="Rhea" id="RHEA-COMP:15698"/>
        <dbReference type="Rhea" id="RHEA-COMP:15719"/>
        <dbReference type="ChEBI" id="CHEBI:14649"/>
        <dbReference type="ChEBI" id="CHEBI:15377"/>
        <dbReference type="ChEBI" id="CHEBI:15378"/>
        <dbReference type="ChEBI" id="CHEBI:144029"/>
        <dbReference type="ChEBI" id="CHEBI:144051"/>
    </reaction>
    <physiologicalReaction direction="left-to-right" evidence="9">
        <dbReference type="Rhea" id="RHEA:60877"/>
    </physiologicalReaction>
</comment>
<gene>
    <name evidence="12" type="primary">nudC</name>
    <name evidence="12" type="ORF">IDM40_13795</name>
</gene>
<feature type="domain" description="Nudix hydrolase" evidence="11">
    <location>
        <begin position="176"/>
        <end position="302"/>
    </location>
</feature>
<comment type="similarity">
    <text evidence="3">Belongs to the Nudix hydrolase family. NudC subfamily.</text>
</comment>
<evidence type="ECO:0000256" key="4">
    <source>
        <dbReference type="ARBA" id="ARBA00012381"/>
    </source>
</evidence>